<evidence type="ECO:0000259" key="1">
    <source>
        <dbReference type="Pfam" id="PF24035"/>
    </source>
</evidence>
<gene>
    <name evidence="2" type="ORF">ACFO9K_20320</name>
</gene>
<feature type="domain" description="DUF7344" evidence="1">
    <location>
        <begin position="66"/>
        <end position="135"/>
    </location>
</feature>
<name>A0ABD5Q7C7_9EURY</name>
<dbReference type="InterPro" id="IPR055768">
    <property type="entry name" value="DUF7344"/>
</dbReference>
<sequence length="180" mass="20452">MQVLIQFEKRLQFIESRAFRDPVLLAIPLDESILLQNGEMEVAHQYEWIQFPRGTLPEQTDELLPILANHHCRTILSYFQDSADDVALVQDLTDEISKQAHGGIEQNILKLQHSALPRLTDAGVIDYDRRSETVQYRGSPELEQLVGSVADLYPLADTPSGIAFDKYRVLIALRAVFHIV</sequence>
<dbReference type="Proteomes" id="UP001595945">
    <property type="component" value="Unassembled WGS sequence"/>
</dbReference>
<proteinExistence type="predicted"/>
<protein>
    <recommendedName>
        <fullName evidence="1">DUF7344 domain-containing protein</fullName>
    </recommendedName>
</protein>
<dbReference type="EMBL" id="JBHSHT010000003">
    <property type="protein sequence ID" value="MFC4826610.1"/>
    <property type="molecule type" value="Genomic_DNA"/>
</dbReference>
<keyword evidence="3" id="KW-1185">Reference proteome</keyword>
<evidence type="ECO:0000313" key="3">
    <source>
        <dbReference type="Proteomes" id="UP001595945"/>
    </source>
</evidence>
<dbReference type="Pfam" id="PF24035">
    <property type="entry name" value="DUF7344"/>
    <property type="match status" value="1"/>
</dbReference>
<dbReference type="RefSeq" id="WP_379793670.1">
    <property type="nucleotide sequence ID" value="NZ_JBHSHT010000003.1"/>
</dbReference>
<dbReference type="AlphaFoldDB" id="A0ABD5Q7C7"/>
<organism evidence="2 3">
    <name type="scientific">Halorussus aquaticus</name>
    <dbReference type="NCBI Taxonomy" id="2953748"/>
    <lineage>
        <taxon>Archaea</taxon>
        <taxon>Methanobacteriati</taxon>
        <taxon>Methanobacteriota</taxon>
        <taxon>Stenosarchaea group</taxon>
        <taxon>Halobacteria</taxon>
        <taxon>Halobacteriales</taxon>
        <taxon>Haladaptataceae</taxon>
        <taxon>Halorussus</taxon>
    </lineage>
</organism>
<reference evidence="2 3" key="1">
    <citation type="journal article" date="2019" name="Int. J. Syst. Evol. Microbiol.">
        <title>The Global Catalogue of Microorganisms (GCM) 10K type strain sequencing project: providing services to taxonomists for standard genome sequencing and annotation.</title>
        <authorList>
            <consortium name="The Broad Institute Genomics Platform"/>
            <consortium name="The Broad Institute Genome Sequencing Center for Infectious Disease"/>
            <person name="Wu L."/>
            <person name="Ma J."/>
        </authorList>
    </citation>
    <scope>NUCLEOTIDE SEQUENCE [LARGE SCALE GENOMIC DNA]</scope>
    <source>
        <strain evidence="2 3">XZYJ18</strain>
    </source>
</reference>
<comment type="caution">
    <text evidence="2">The sequence shown here is derived from an EMBL/GenBank/DDBJ whole genome shotgun (WGS) entry which is preliminary data.</text>
</comment>
<evidence type="ECO:0000313" key="2">
    <source>
        <dbReference type="EMBL" id="MFC4826610.1"/>
    </source>
</evidence>
<accession>A0ABD5Q7C7</accession>